<dbReference type="PANTHER" id="PTHR30346">
    <property type="entry name" value="TRANSCRIPTIONAL DUAL REGULATOR HCAR-RELATED"/>
    <property type="match status" value="1"/>
</dbReference>
<evidence type="ECO:0000259" key="5">
    <source>
        <dbReference type="PROSITE" id="PS50931"/>
    </source>
</evidence>
<dbReference type="PROSITE" id="PS50931">
    <property type="entry name" value="HTH_LYSR"/>
    <property type="match status" value="1"/>
</dbReference>
<evidence type="ECO:0000256" key="2">
    <source>
        <dbReference type="ARBA" id="ARBA00023015"/>
    </source>
</evidence>
<gene>
    <name evidence="6" type="ORF">HMPREF0083_05835</name>
</gene>
<keyword evidence="4" id="KW-0804">Transcription</keyword>
<dbReference type="SUPFAM" id="SSF53850">
    <property type="entry name" value="Periplasmic binding protein-like II"/>
    <property type="match status" value="1"/>
</dbReference>
<dbReference type="EMBL" id="AWSJ01000366">
    <property type="protein sequence ID" value="ERI05026.1"/>
    <property type="molecule type" value="Genomic_DNA"/>
</dbReference>
<dbReference type="InterPro" id="IPR036388">
    <property type="entry name" value="WH-like_DNA-bd_sf"/>
</dbReference>
<proteinExistence type="inferred from homology"/>
<name>U1Y264_ANEAE</name>
<dbReference type="InterPro" id="IPR000835">
    <property type="entry name" value="HTH_MarR-typ"/>
</dbReference>
<dbReference type="HOGENOM" id="CLU_039613_6_2_9"/>
<dbReference type="SUPFAM" id="SSF46785">
    <property type="entry name" value="Winged helix' DNA-binding domain"/>
    <property type="match status" value="1"/>
</dbReference>
<evidence type="ECO:0000256" key="4">
    <source>
        <dbReference type="ARBA" id="ARBA00023163"/>
    </source>
</evidence>
<feature type="domain" description="HTH lysR-type" evidence="5">
    <location>
        <begin position="24"/>
        <end position="81"/>
    </location>
</feature>
<evidence type="ECO:0000313" key="7">
    <source>
        <dbReference type="Proteomes" id="UP000016511"/>
    </source>
</evidence>
<dbReference type="Gene3D" id="1.10.10.10">
    <property type="entry name" value="Winged helix-like DNA-binding domain superfamily/Winged helix DNA-binding domain"/>
    <property type="match status" value="1"/>
</dbReference>
<dbReference type="CDD" id="cd05466">
    <property type="entry name" value="PBP2_LTTR_substrate"/>
    <property type="match status" value="1"/>
</dbReference>
<evidence type="ECO:0000256" key="1">
    <source>
        <dbReference type="ARBA" id="ARBA00009437"/>
    </source>
</evidence>
<dbReference type="eggNOG" id="COG0583">
    <property type="taxonomic scope" value="Bacteria"/>
</dbReference>
<dbReference type="SMART" id="SM00347">
    <property type="entry name" value="HTH_MARR"/>
    <property type="match status" value="1"/>
</dbReference>
<dbReference type="STRING" id="649747.HMPREF0083_05835"/>
<evidence type="ECO:0000313" key="6">
    <source>
        <dbReference type="EMBL" id="ERI05026.1"/>
    </source>
</evidence>
<sequence length="326" mass="36944">MFKDIIFIVYIGFTYKKKTGRLNMELRQLLYAVTIAEEKSFSRAADKLHLAQPSLSQQIAKLEKEINIILFERSTSSIRLTDAGERFYESASKILDSIEQLKKEMQDMAELERGGLTVGSLPITGAHILPLVLPVFKKKYPGIQVRLIEEATRALEQLTARGKTEMSLLSLPLADPSLEWEPILEEEICLAVPPDHPLSQREEVEIRELKEEAFIMLKKGQGFRTLASGWCEEAGFVPRVVFESSNIETVQSLVAAGMGIAFVPKMVTRLSTEPLLPQYVALRNPTPCRTLVMAYRRGRYRSRASRVFLETVQEVLVAMERASHRF</sequence>
<comment type="similarity">
    <text evidence="1">Belongs to the LysR transcriptional regulatory family.</text>
</comment>
<protein>
    <submittedName>
        <fullName evidence="6">LysR substrate binding domain protein</fullName>
    </submittedName>
</protein>
<dbReference type="InterPro" id="IPR005119">
    <property type="entry name" value="LysR_subst-bd"/>
</dbReference>
<dbReference type="Pfam" id="PF00126">
    <property type="entry name" value="HTH_1"/>
    <property type="match status" value="1"/>
</dbReference>
<dbReference type="PRINTS" id="PR00039">
    <property type="entry name" value="HTHLYSR"/>
</dbReference>
<dbReference type="PANTHER" id="PTHR30346:SF28">
    <property type="entry name" value="HTH-TYPE TRANSCRIPTIONAL REGULATOR CYNR"/>
    <property type="match status" value="1"/>
</dbReference>
<dbReference type="AlphaFoldDB" id="U1Y264"/>
<dbReference type="GO" id="GO:0003700">
    <property type="term" value="F:DNA-binding transcription factor activity"/>
    <property type="evidence" value="ECO:0007669"/>
    <property type="project" value="InterPro"/>
</dbReference>
<comment type="caution">
    <text evidence="6">The sequence shown here is derived from an EMBL/GenBank/DDBJ whole genome shotgun (WGS) entry which is preliminary data.</text>
</comment>
<dbReference type="FunFam" id="1.10.10.10:FF:000001">
    <property type="entry name" value="LysR family transcriptional regulator"/>
    <property type="match status" value="1"/>
</dbReference>
<dbReference type="PATRIC" id="fig|649747.3.peg.5232"/>
<keyword evidence="3" id="KW-0238">DNA-binding</keyword>
<keyword evidence="7" id="KW-1185">Reference proteome</keyword>
<dbReference type="Proteomes" id="UP000016511">
    <property type="component" value="Unassembled WGS sequence"/>
</dbReference>
<evidence type="ECO:0000256" key="3">
    <source>
        <dbReference type="ARBA" id="ARBA00023125"/>
    </source>
</evidence>
<dbReference type="Gene3D" id="3.40.190.290">
    <property type="match status" value="1"/>
</dbReference>
<reference evidence="6 7" key="1">
    <citation type="submission" date="2013-08" db="EMBL/GenBank/DDBJ databases">
        <authorList>
            <person name="Weinstock G."/>
            <person name="Sodergren E."/>
            <person name="Wylie T."/>
            <person name="Fulton L."/>
            <person name="Fulton R."/>
            <person name="Fronick C."/>
            <person name="O'Laughlin M."/>
            <person name="Godfrey J."/>
            <person name="Miner T."/>
            <person name="Herter B."/>
            <person name="Appelbaum E."/>
            <person name="Cordes M."/>
            <person name="Lek S."/>
            <person name="Wollam A."/>
            <person name="Pepin K.H."/>
            <person name="Palsikar V.B."/>
            <person name="Mitreva M."/>
            <person name="Wilson R.K."/>
        </authorList>
    </citation>
    <scope>NUCLEOTIDE SEQUENCE [LARGE SCALE GENOMIC DNA]</scope>
    <source>
        <strain evidence="6 7">ATCC 12856</strain>
    </source>
</reference>
<dbReference type="GO" id="GO:0032993">
    <property type="term" value="C:protein-DNA complex"/>
    <property type="evidence" value="ECO:0007669"/>
    <property type="project" value="TreeGrafter"/>
</dbReference>
<dbReference type="InterPro" id="IPR036390">
    <property type="entry name" value="WH_DNA-bd_sf"/>
</dbReference>
<accession>U1Y264</accession>
<organism evidence="6 7">
    <name type="scientific">Aneurinibacillus aneurinilyticus ATCC 12856</name>
    <dbReference type="NCBI Taxonomy" id="649747"/>
    <lineage>
        <taxon>Bacteria</taxon>
        <taxon>Bacillati</taxon>
        <taxon>Bacillota</taxon>
        <taxon>Bacilli</taxon>
        <taxon>Bacillales</taxon>
        <taxon>Paenibacillaceae</taxon>
        <taxon>Aneurinibacillus group</taxon>
        <taxon>Aneurinibacillus</taxon>
    </lineage>
</organism>
<dbReference type="GO" id="GO:0003677">
    <property type="term" value="F:DNA binding"/>
    <property type="evidence" value="ECO:0007669"/>
    <property type="project" value="UniProtKB-KW"/>
</dbReference>
<keyword evidence="2" id="KW-0805">Transcription regulation</keyword>
<dbReference type="InterPro" id="IPR000847">
    <property type="entry name" value="LysR_HTH_N"/>
</dbReference>
<dbReference type="Pfam" id="PF03466">
    <property type="entry name" value="LysR_substrate"/>
    <property type="match status" value="1"/>
</dbReference>